<dbReference type="Proteomes" id="UP000444960">
    <property type="component" value="Unassembled WGS sequence"/>
</dbReference>
<evidence type="ECO:0000313" key="1">
    <source>
        <dbReference type="EMBL" id="GEE03814.1"/>
    </source>
</evidence>
<dbReference type="Pfam" id="PF08974">
    <property type="entry name" value="DUF1877"/>
    <property type="match status" value="1"/>
</dbReference>
<keyword evidence="2" id="KW-1185">Reference proteome</keyword>
<comment type="caution">
    <text evidence="1">The sequence shown here is derived from an EMBL/GenBank/DDBJ whole genome shotgun (WGS) entry which is preliminary data.</text>
</comment>
<accession>A0A7I9VER9</accession>
<gene>
    <name evidence="1" type="ORF">nbrc107696_42600</name>
</gene>
<dbReference type="EMBL" id="BJOV01000005">
    <property type="protein sequence ID" value="GEE03814.1"/>
    <property type="molecule type" value="Genomic_DNA"/>
</dbReference>
<evidence type="ECO:0000313" key="2">
    <source>
        <dbReference type="Proteomes" id="UP000444960"/>
    </source>
</evidence>
<reference evidence="2" key="1">
    <citation type="submission" date="2019-06" db="EMBL/GenBank/DDBJ databases">
        <title>Gordonia isolated from sludge of a wastewater treatment plant.</title>
        <authorList>
            <person name="Tamura T."/>
            <person name="Aoyama K."/>
            <person name="Kang Y."/>
            <person name="Saito S."/>
            <person name="Akiyama N."/>
            <person name="Yazawa K."/>
            <person name="Gonoi T."/>
            <person name="Mikami Y."/>
        </authorList>
    </citation>
    <scope>NUCLEOTIDE SEQUENCE [LARGE SCALE GENOMIC DNA]</scope>
    <source>
        <strain evidence="2">NBRC 107696</strain>
    </source>
</reference>
<dbReference type="InterPro" id="IPR035944">
    <property type="entry name" value="YfbM-like_sf"/>
</dbReference>
<sequence>MNTGVMGIRYFAHAVGQVLTSEAVADSLAVRRSRYPATLDLDKAFRSLQNFTGPRPGMPARPAFAMFEGAVTNTGCGYLPFERALGAREVQAIAADLATIDDEDVAADVRAHPVYRDPDDREVEYVLTYLRQAREFMSSLAANGQGMVYTIG</sequence>
<protein>
    <recommendedName>
        <fullName evidence="3">DUF1877 domain-containing protein</fullName>
    </recommendedName>
</protein>
<organism evidence="1 2">
    <name type="scientific">Gordonia spumicola</name>
    <dbReference type="NCBI Taxonomy" id="589161"/>
    <lineage>
        <taxon>Bacteria</taxon>
        <taxon>Bacillati</taxon>
        <taxon>Actinomycetota</taxon>
        <taxon>Actinomycetes</taxon>
        <taxon>Mycobacteriales</taxon>
        <taxon>Gordoniaceae</taxon>
        <taxon>Gordonia</taxon>
    </lineage>
</organism>
<dbReference type="Gene3D" id="3.40.1760.10">
    <property type="entry name" value="YfbM-like super family"/>
    <property type="match status" value="1"/>
</dbReference>
<proteinExistence type="predicted"/>
<name>A0A7I9VER9_9ACTN</name>
<dbReference type="AlphaFoldDB" id="A0A7I9VER9"/>
<evidence type="ECO:0008006" key="3">
    <source>
        <dbReference type="Google" id="ProtNLM"/>
    </source>
</evidence>
<dbReference type="InterPro" id="IPR015068">
    <property type="entry name" value="DUF1877"/>
</dbReference>